<comment type="subcellular location">
    <subcellularLocation>
        <location evidence="1">Cell membrane</location>
        <topology evidence="1">Multi-pass membrane protein</topology>
    </subcellularLocation>
</comment>
<evidence type="ECO:0000256" key="2">
    <source>
        <dbReference type="ARBA" id="ARBA00022475"/>
    </source>
</evidence>
<proteinExistence type="predicted"/>
<feature type="transmembrane region" description="Helical" evidence="6">
    <location>
        <begin position="33"/>
        <end position="55"/>
    </location>
</feature>
<dbReference type="PANTHER" id="PTHR33884">
    <property type="entry name" value="UPF0410 PROTEIN YMGE"/>
    <property type="match status" value="1"/>
</dbReference>
<reference evidence="7" key="1">
    <citation type="submission" date="2020-05" db="EMBL/GenBank/DDBJ databases">
        <authorList>
            <person name="Chiriac C."/>
            <person name="Salcher M."/>
            <person name="Ghai R."/>
            <person name="Kavagutti S V."/>
        </authorList>
    </citation>
    <scope>NUCLEOTIDE SEQUENCE</scope>
</reference>
<dbReference type="EMBL" id="CAFABK010000014">
    <property type="protein sequence ID" value="CAB4825761.1"/>
    <property type="molecule type" value="Genomic_DNA"/>
</dbReference>
<keyword evidence="5 6" id="KW-0472">Membrane</keyword>
<evidence type="ECO:0000256" key="5">
    <source>
        <dbReference type="ARBA" id="ARBA00023136"/>
    </source>
</evidence>
<gene>
    <name evidence="7" type="ORF">UFOPK3204_00482</name>
</gene>
<dbReference type="GO" id="GO:0005886">
    <property type="term" value="C:plasma membrane"/>
    <property type="evidence" value="ECO:0007669"/>
    <property type="project" value="UniProtKB-SubCell"/>
</dbReference>
<keyword evidence="3 6" id="KW-0812">Transmembrane</keyword>
<keyword evidence="4 6" id="KW-1133">Transmembrane helix</keyword>
<evidence type="ECO:0000256" key="4">
    <source>
        <dbReference type="ARBA" id="ARBA00022989"/>
    </source>
</evidence>
<organism evidence="7">
    <name type="scientific">freshwater metagenome</name>
    <dbReference type="NCBI Taxonomy" id="449393"/>
    <lineage>
        <taxon>unclassified sequences</taxon>
        <taxon>metagenomes</taxon>
        <taxon>ecological metagenomes</taxon>
    </lineage>
</organism>
<accession>A0A6J6ZYY6</accession>
<keyword evidence="2" id="KW-1003">Cell membrane</keyword>
<feature type="transmembrane region" description="Helical" evidence="6">
    <location>
        <begin position="6"/>
        <end position="26"/>
    </location>
</feature>
<evidence type="ECO:0000256" key="3">
    <source>
        <dbReference type="ARBA" id="ARBA00022692"/>
    </source>
</evidence>
<evidence type="ECO:0000313" key="7">
    <source>
        <dbReference type="EMBL" id="CAB4825761.1"/>
    </source>
</evidence>
<sequence>MPMEMTGIISGLFAGIIIGLIARLLVPTMQSIGCIVTIIIGVLGAFLGLAAANAFGYGNSWLLVFITQIFIATILVAIVAALFRRSNTG</sequence>
<protein>
    <submittedName>
        <fullName evidence="7">Unannotated protein</fullName>
    </submittedName>
</protein>
<dbReference type="PANTHER" id="PTHR33884:SF3">
    <property type="entry name" value="UPF0410 PROTEIN YMGE"/>
    <property type="match status" value="1"/>
</dbReference>
<dbReference type="AlphaFoldDB" id="A0A6J6ZYY6"/>
<feature type="transmembrane region" description="Helical" evidence="6">
    <location>
        <begin position="61"/>
        <end position="83"/>
    </location>
</feature>
<evidence type="ECO:0000256" key="6">
    <source>
        <dbReference type="SAM" id="Phobius"/>
    </source>
</evidence>
<evidence type="ECO:0000256" key="1">
    <source>
        <dbReference type="ARBA" id="ARBA00004651"/>
    </source>
</evidence>
<dbReference type="InterPro" id="IPR007341">
    <property type="entry name" value="Transgly_assoc"/>
</dbReference>
<name>A0A6J6ZYY6_9ZZZZ</name>